<dbReference type="InterPro" id="IPR000212">
    <property type="entry name" value="DNA_helicase_UvrD/REP"/>
</dbReference>
<dbReference type="PANTHER" id="PTHR11070">
    <property type="entry name" value="UVRD / RECB / PCRA DNA HELICASE FAMILY MEMBER"/>
    <property type="match status" value="1"/>
</dbReference>
<evidence type="ECO:0000256" key="4">
    <source>
        <dbReference type="ARBA" id="ARBA00022840"/>
    </source>
</evidence>
<gene>
    <name evidence="7" type="ORF">ACIB24_02015</name>
</gene>
<evidence type="ECO:0000256" key="5">
    <source>
        <dbReference type="PROSITE-ProRule" id="PRU00560"/>
    </source>
</evidence>
<keyword evidence="2 5" id="KW-0378">Hydrolase</keyword>
<comment type="caution">
    <text evidence="7">The sequence shown here is derived from an EMBL/GenBank/DDBJ whole genome shotgun (WGS) entry which is preliminary data.</text>
</comment>
<dbReference type="PANTHER" id="PTHR11070:SF45">
    <property type="entry name" value="DNA 3'-5' HELICASE"/>
    <property type="match status" value="1"/>
</dbReference>
<organism evidence="7 8">
    <name type="scientific">Spongisporangium articulatum</name>
    <dbReference type="NCBI Taxonomy" id="3362603"/>
    <lineage>
        <taxon>Bacteria</taxon>
        <taxon>Bacillati</taxon>
        <taxon>Actinomycetota</taxon>
        <taxon>Actinomycetes</taxon>
        <taxon>Kineosporiales</taxon>
        <taxon>Kineosporiaceae</taxon>
        <taxon>Spongisporangium</taxon>
    </lineage>
</organism>
<accession>A0ABW8AIN6</accession>
<evidence type="ECO:0000313" key="8">
    <source>
        <dbReference type="Proteomes" id="UP001612915"/>
    </source>
</evidence>
<keyword evidence="8" id="KW-1185">Reference proteome</keyword>
<evidence type="ECO:0000259" key="6">
    <source>
        <dbReference type="PROSITE" id="PS51198"/>
    </source>
</evidence>
<dbReference type="EMBL" id="JBITLV010000001">
    <property type="protein sequence ID" value="MFI7585833.1"/>
    <property type="molecule type" value="Genomic_DNA"/>
</dbReference>
<name>A0ABW8AIN6_9ACTN</name>
<dbReference type="PROSITE" id="PS51198">
    <property type="entry name" value="UVRD_HELICASE_ATP_BIND"/>
    <property type="match status" value="1"/>
</dbReference>
<dbReference type="RefSeq" id="WP_398274393.1">
    <property type="nucleotide sequence ID" value="NZ_JBITLV010000001.1"/>
</dbReference>
<evidence type="ECO:0000256" key="3">
    <source>
        <dbReference type="ARBA" id="ARBA00022806"/>
    </source>
</evidence>
<protein>
    <submittedName>
        <fullName evidence="7">HelD family protein</fullName>
    </submittedName>
</protein>
<evidence type="ECO:0000256" key="1">
    <source>
        <dbReference type="ARBA" id="ARBA00022741"/>
    </source>
</evidence>
<keyword evidence="3 5" id="KW-0347">Helicase</keyword>
<feature type="binding site" evidence="5">
    <location>
        <begin position="208"/>
        <end position="215"/>
    </location>
    <ligand>
        <name>ATP</name>
        <dbReference type="ChEBI" id="CHEBI:30616"/>
    </ligand>
</feature>
<sequence>MGAGEPERQIALEQAVVGGLYARLDELRERAADSLERLRRAPVVPTPAGRAERDAFDALYTERLTTLRAVEERLCFGRMDMAAVDGVSERRYVGRLGMSDDDQLQLLIDWRAPAAAAFYQATAAAPNGVARRRQIATRGRSVTGVDDEILDDSGLDDDTRQSVTGEGALMSALTARRTGQMRDIVATLQAEQDAIVRAPMSGVLVVQGGPGTGKTVVALHRAAYLLYTYRERIARSGVLVVGPSPVFLRYIEQVLPSLGETGVLLSTPGQLFPGVDASGPERPEVVAVKGDLRMARVLRNAVRDRQLALDAPVKLSLDGDGLTLSPRLVADARGRARQTGRPHNEARTTFVRHVLDDLTRQLARARRIDPDEETRLELQAELRESVDVRREINLRWMPLSATGFLATLLSSPTRLRAAAAGVLKPAEIDALVRPPGSPWTLADVPLLDEVAELIGADVTSSVRDARAAAAAAAERQEALEHARRVLESAGEAGSMISAEQLADRFAGSGPTMTVAERARDDRTWTFGHVVLDEAQEASPMLWRLLARRVPSRSMTVVGDLAQTGSAAGASSWEEMLDGVARDRWELRELSVNYRTPGLIIRPATEMLRAAGVPVRPARAAREGEWAPVLVAVPDAGYAQAAAHALRDDDALLPGGRFAVVTPRGLDGSLGAEVLAQLAPELAERVSVLDVDAAKGLEYDTVVVVEPAAIVEGSARGVNDLYVALTRPTQRLTVLHARPLPPGLA</sequence>
<evidence type="ECO:0000256" key="2">
    <source>
        <dbReference type="ARBA" id="ARBA00022801"/>
    </source>
</evidence>
<dbReference type="Proteomes" id="UP001612915">
    <property type="component" value="Unassembled WGS sequence"/>
</dbReference>
<dbReference type="InterPro" id="IPR014016">
    <property type="entry name" value="UvrD-like_ATP-bd"/>
</dbReference>
<evidence type="ECO:0000313" key="7">
    <source>
        <dbReference type="EMBL" id="MFI7585833.1"/>
    </source>
</evidence>
<dbReference type="InterPro" id="IPR027417">
    <property type="entry name" value="P-loop_NTPase"/>
</dbReference>
<reference evidence="7 8" key="1">
    <citation type="submission" date="2024-10" db="EMBL/GenBank/DDBJ databases">
        <title>The Natural Products Discovery Center: Release of the First 8490 Sequenced Strains for Exploring Actinobacteria Biosynthetic Diversity.</title>
        <authorList>
            <person name="Kalkreuter E."/>
            <person name="Kautsar S.A."/>
            <person name="Yang D."/>
            <person name="Bader C.D."/>
            <person name="Teijaro C.N."/>
            <person name="Fluegel L."/>
            <person name="Davis C.M."/>
            <person name="Simpson J.R."/>
            <person name="Lauterbach L."/>
            <person name="Steele A.D."/>
            <person name="Gui C."/>
            <person name="Meng S."/>
            <person name="Li G."/>
            <person name="Viehrig K."/>
            <person name="Ye F."/>
            <person name="Su P."/>
            <person name="Kiefer A.F."/>
            <person name="Nichols A."/>
            <person name="Cepeda A.J."/>
            <person name="Yan W."/>
            <person name="Fan B."/>
            <person name="Jiang Y."/>
            <person name="Adhikari A."/>
            <person name="Zheng C.-J."/>
            <person name="Schuster L."/>
            <person name="Cowan T.M."/>
            <person name="Smanski M.J."/>
            <person name="Chevrette M.G."/>
            <person name="De Carvalho L.P.S."/>
            <person name="Shen B."/>
        </authorList>
    </citation>
    <scope>NUCLEOTIDE SEQUENCE [LARGE SCALE GENOMIC DNA]</scope>
    <source>
        <strain evidence="7 8">NPDC049639</strain>
    </source>
</reference>
<feature type="domain" description="UvrD-like helicase ATP-binding" evidence="6">
    <location>
        <begin position="187"/>
        <end position="596"/>
    </location>
</feature>
<proteinExistence type="predicted"/>
<keyword evidence="4 5" id="KW-0067">ATP-binding</keyword>
<keyword evidence="1 5" id="KW-0547">Nucleotide-binding</keyword>
<dbReference type="Gene3D" id="3.40.50.300">
    <property type="entry name" value="P-loop containing nucleotide triphosphate hydrolases"/>
    <property type="match status" value="2"/>
</dbReference>
<dbReference type="SUPFAM" id="SSF52540">
    <property type="entry name" value="P-loop containing nucleoside triphosphate hydrolases"/>
    <property type="match status" value="1"/>
</dbReference>